<proteinExistence type="inferred from homology"/>
<evidence type="ECO:0000256" key="1">
    <source>
        <dbReference type="ARBA" id="ARBA00004127"/>
    </source>
</evidence>
<feature type="transmembrane region" description="Helical" evidence="10">
    <location>
        <begin position="37"/>
        <end position="55"/>
    </location>
</feature>
<feature type="compositionally biased region" description="Polar residues" evidence="9">
    <location>
        <begin position="1"/>
        <end position="11"/>
    </location>
</feature>
<keyword evidence="6 10" id="KW-1133">Transmembrane helix</keyword>
<feature type="transmembrane region" description="Helical" evidence="10">
    <location>
        <begin position="67"/>
        <end position="85"/>
    </location>
</feature>
<evidence type="ECO:0000256" key="3">
    <source>
        <dbReference type="ARBA" id="ARBA00022448"/>
    </source>
</evidence>
<comment type="similarity">
    <text evidence="2">Belongs to the V-ATPase e1/e2 subunit family.</text>
</comment>
<organism evidence="11 12">
    <name type="scientific">Chrysodeixis includens</name>
    <name type="common">Soybean looper</name>
    <name type="synonym">Pseudoplusia includens</name>
    <dbReference type="NCBI Taxonomy" id="689277"/>
    <lineage>
        <taxon>Eukaryota</taxon>
        <taxon>Metazoa</taxon>
        <taxon>Ecdysozoa</taxon>
        <taxon>Arthropoda</taxon>
        <taxon>Hexapoda</taxon>
        <taxon>Insecta</taxon>
        <taxon>Pterygota</taxon>
        <taxon>Neoptera</taxon>
        <taxon>Endopterygota</taxon>
        <taxon>Lepidoptera</taxon>
        <taxon>Glossata</taxon>
        <taxon>Ditrysia</taxon>
        <taxon>Noctuoidea</taxon>
        <taxon>Noctuidae</taxon>
        <taxon>Plusiinae</taxon>
        <taxon>Chrysodeixis</taxon>
    </lineage>
</organism>
<evidence type="ECO:0000256" key="9">
    <source>
        <dbReference type="SAM" id="MobiDB-lite"/>
    </source>
</evidence>
<dbReference type="Pfam" id="PF05493">
    <property type="entry name" value="ATP_synt_H"/>
    <property type="match status" value="1"/>
</dbReference>
<dbReference type="GO" id="GO:0046961">
    <property type="term" value="F:proton-transporting ATPase activity, rotational mechanism"/>
    <property type="evidence" value="ECO:0007669"/>
    <property type="project" value="InterPro"/>
</dbReference>
<comment type="subcellular location">
    <subcellularLocation>
        <location evidence="1">Endomembrane system</location>
        <topology evidence="1">Multi-pass membrane protein</topology>
    </subcellularLocation>
</comment>
<keyword evidence="12" id="KW-1185">Reference proteome</keyword>
<dbReference type="GO" id="GO:0033179">
    <property type="term" value="C:proton-transporting V-type ATPase, V0 domain"/>
    <property type="evidence" value="ECO:0007669"/>
    <property type="project" value="InterPro"/>
</dbReference>
<accession>A0A9P0BMV6</accession>
<dbReference type="AlphaFoldDB" id="A0A9P0BMV6"/>
<dbReference type="PANTHER" id="PTHR12263:SF0">
    <property type="entry name" value="V-TYPE PROTON ATPASE SUBUNIT"/>
    <property type="match status" value="1"/>
</dbReference>
<evidence type="ECO:0000256" key="7">
    <source>
        <dbReference type="ARBA" id="ARBA00023065"/>
    </source>
</evidence>
<keyword evidence="3" id="KW-0813">Transport</keyword>
<evidence type="ECO:0000256" key="6">
    <source>
        <dbReference type="ARBA" id="ARBA00022989"/>
    </source>
</evidence>
<protein>
    <submittedName>
        <fullName evidence="11">Uncharacterized protein</fullName>
    </submittedName>
</protein>
<sequence>MEMSNTPNYPTVSVGRQVPGPSPKTISGEHMTHYNPIYIITGVFATIFVIVPLLVRKGPHMEISKCCIRLSAFMLWLFWVTMYIAQMNPMMGPRLANVTAAWLGHAWGKDPKAIERADDL</sequence>
<evidence type="ECO:0000313" key="11">
    <source>
        <dbReference type="EMBL" id="CAH0579161.1"/>
    </source>
</evidence>
<reference evidence="11" key="1">
    <citation type="submission" date="2021-12" db="EMBL/GenBank/DDBJ databases">
        <authorList>
            <person name="King R."/>
        </authorList>
    </citation>
    <scope>NUCLEOTIDE SEQUENCE</scope>
</reference>
<keyword evidence="5" id="KW-0375">Hydrogen ion transport</keyword>
<dbReference type="PANTHER" id="PTHR12263">
    <property type="entry name" value="VACUOLAR ATP SYNTHASE SUBUNIT H"/>
    <property type="match status" value="1"/>
</dbReference>
<name>A0A9P0BMV6_CHRIL</name>
<evidence type="ECO:0000313" key="12">
    <source>
        <dbReference type="Proteomes" id="UP001154114"/>
    </source>
</evidence>
<keyword evidence="7" id="KW-0406">Ion transport</keyword>
<dbReference type="Proteomes" id="UP001154114">
    <property type="component" value="Chromosome 10"/>
</dbReference>
<keyword evidence="4 10" id="KW-0812">Transmembrane</keyword>
<evidence type="ECO:0000256" key="4">
    <source>
        <dbReference type="ARBA" id="ARBA00022692"/>
    </source>
</evidence>
<dbReference type="OrthoDB" id="1508846at2759"/>
<evidence type="ECO:0000256" key="5">
    <source>
        <dbReference type="ARBA" id="ARBA00022781"/>
    </source>
</evidence>
<dbReference type="GO" id="GO:0033181">
    <property type="term" value="C:plasma membrane proton-transporting V-type ATPase complex"/>
    <property type="evidence" value="ECO:0007669"/>
    <property type="project" value="TreeGrafter"/>
</dbReference>
<gene>
    <name evidence="11" type="ORF">CINC_LOCUS973</name>
</gene>
<evidence type="ECO:0000256" key="8">
    <source>
        <dbReference type="ARBA" id="ARBA00023136"/>
    </source>
</evidence>
<dbReference type="InterPro" id="IPR008389">
    <property type="entry name" value="ATPase_V0-cplx_e1/e2_su"/>
</dbReference>
<evidence type="ECO:0000256" key="2">
    <source>
        <dbReference type="ARBA" id="ARBA00008328"/>
    </source>
</evidence>
<feature type="region of interest" description="Disordered" evidence="9">
    <location>
        <begin position="1"/>
        <end position="21"/>
    </location>
</feature>
<evidence type="ECO:0000256" key="10">
    <source>
        <dbReference type="SAM" id="Phobius"/>
    </source>
</evidence>
<dbReference type="EMBL" id="LR824013">
    <property type="protein sequence ID" value="CAH0579161.1"/>
    <property type="molecule type" value="Genomic_DNA"/>
</dbReference>
<keyword evidence="8 10" id="KW-0472">Membrane</keyword>
<dbReference type="GO" id="GO:0012505">
    <property type="term" value="C:endomembrane system"/>
    <property type="evidence" value="ECO:0007669"/>
    <property type="project" value="UniProtKB-SubCell"/>
</dbReference>